<dbReference type="Pfam" id="PF25917">
    <property type="entry name" value="BSH_RND"/>
    <property type="match status" value="1"/>
</dbReference>
<dbReference type="GO" id="GO:1990281">
    <property type="term" value="C:efflux pump complex"/>
    <property type="evidence" value="ECO:0007669"/>
    <property type="project" value="TreeGrafter"/>
</dbReference>
<dbReference type="Gene3D" id="2.40.420.20">
    <property type="match status" value="1"/>
</dbReference>
<comment type="caution">
    <text evidence="8">The sequence shown here is derived from an EMBL/GenBank/DDBJ whole genome shotgun (WGS) entry which is preliminary data.</text>
</comment>
<dbReference type="GO" id="GO:0015562">
    <property type="term" value="F:efflux transmembrane transporter activity"/>
    <property type="evidence" value="ECO:0007669"/>
    <property type="project" value="TreeGrafter"/>
</dbReference>
<dbReference type="FunFam" id="2.40.30.170:FF:000010">
    <property type="entry name" value="Efflux RND transporter periplasmic adaptor subunit"/>
    <property type="match status" value="1"/>
</dbReference>
<evidence type="ECO:0000259" key="5">
    <source>
        <dbReference type="Pfam" id="PF25917"/>
    </source>
</evidence>
<dbReference type="Gene3D" id="2.40.30.170">
    <property type="match status" value="1"/>
</dbReference>
<evidence type="ECO:0000313" key="8">
    <source>
        <dbReference type="EMBL" id="PQA44325.1"/>
    </source>
</evidence>
<accession>A0A2P6ASX9</accession>
<proteinExistence type="inferred from homology"/>
<dbReference type="OrthoDB" id="9806939at2"/>
<dbReference type="InterPro" id="IPR006143">
    <property type="entry name" value="RND_pump_MFP"/>
</dbReference>
<dbReference type="Pfam" id="PF25954">
    <property type="entry name" value="Beta-barrel_RND_2"/>
    <property type="match status" value="1"/>
</dbReference>
<comment type="subcellular location">
    <subcellularLocation>
        <location evidence="1">Cell envelope</location>
    </subcellularLocation>
</comment>
<keyword evidence="9" id="KW-1185">Reference proteome</keyword>
<name>A0A2P6ASX9_9GAMM</name>
<dbReference type="RefSeq" id="WP_105191979.1">
    <property type="nucleotide sequence ID" value="NZ_PTQZ01000086.1"/>
</dbReference>
<dbReference type="PANTHER" id="PTHR30469:SF11">
    <property type="entry name" value="BLL4320 PROTEIN"/>
    <property type="match status" value="1"/>
</dbReference>
<dbReference type="EMBL" id="PTQZ01000086">
    <property type="protein sequence ID" value="PQA44325.1"/>
    <property type="molecule type" value="Genomic_DNA"/>
</dbReference>
<keyword evidence="3" id="KW-0813">Transport</keyword>
<gene>
    <name evidence="8" type="ORF">C5O18_04930</name>
</gene>
<comment type="similarity">
    <text evidence="2">Belongs to the membrane fusion protein (MFP) (TC 8.A.1) family.</text>
</comment>
<organism evidence="8 9">
    <name type="scientific">Amnimonas aquatica</name>
    <dbReference type="NCBI Taxonomy" id="2094561"/>
    <lineage>
        <taxon>Bacteria</taxon>
        <taxon>Pseudomonadati</taxon>
        <taxon>Pseudomonadota</taxon>
        <taxon>Gammaproteobacteria</taxon>
        <taxon>Moraxellales</taxon>
        <taxon>Moraxellaceae</taxon>
        <taxon>Amnimonas</taxon>
    </lineage>
</organism>
<dbReference type="NCBIfam" id="TIGR01730">
    <property type="entry name" value="RND_mfp"/>
    <property type="match status" value="1"/>
</dbReference>
<feature type="domain" description="Multidrug resistance protein MdtA-like C-terminal permuted SH3" evidence="7">
    <location>
        <begin position="337"/>
        <end position="370"/>
    </location>
</feature>
<evidence type="ECO:0000256" key="1">
    <source>
        <dbReference type="ARBA" id="ARBA00004196"/>
    </source>
</evidence>
<dbReference type="InterPro" id="IPR058792">
    <property type="entry name" value="Beta-barrel_RND_2"/>
</dbReference>
<dbReference type="InterPro" id="IPR058625">
    <property type="entry name" value="MdtA-like_BSH"/>
</dbReference>
<dbReference type="Proteomes" id="UP000243900">
    <property type="component" value="Unassembled WGS sequence"/>
</dbReference>
<evidence type="ECO:0000259" key="4">
    <source>
        <dbReference type="Pfam" id="PF25876"/>
    </source>
</evidence>
<dbReference type="PANTHER" id="PTHR30469">
    <property type="entry name" value="MULTIDRUG RESISTANCE PROTEIN MDTA"/>
    <property type="match status" value="1"/>
</dbReference>
<evidence type="ECO:0000256" key="3">
    <source>
        <dbReference type="ARBA" id="ARBA00022448"/>
    </source>
</evidence>
<dbReference type="SUPFAM" id="SSF111369">
    <property type="entry name" value="HlyD-like secretion proteins"/>
    <property type="match status" value="1"/>
</dbReference>
<dbReference type="Gene3D" id="1.10.287.470">
    <property type="entry name" value="Helix hairpin bin"/>
    <property type="match status" value="1"/>
</dbReference>
<dbReference type="Pfam" id="PF25967">
    <property type="entry name" value="RND-MFP_C"/>
    <property type="match status" value="1"/>
</dbReference>
<dbReference type="Gene3D" id="2.40.50.100">
    <property type="match status" value="1"/>
</dbReference>
<evidence type="ECO:0000259" key="6">
    <source>
        <dbReference type="Pfam" id="PF25954"/>
    </source>
</evidence>
<dbReference type="Pfam" id="PF25876">
    <property type="entry name" value="HH_MFP_RND"/>
    <property type="match status" value="1"/>
</dbReference>
<evidence type="ECO:0000256" key="2">
    <source>
        <dbReference type="ARBA" id="ARBA00009477"/>
    </source>
</evidence>
<sequence>MNKRMFWMLVITGLVFGGVFGFKWFGNKMMNQFFDNMPVPPASVSSAEARSESWMSSLAGVGTVIASNGTEVTTEAGGIVAALHFESGAKVKKGDLLVTLSAGTEQADLLRLQAQATLAKSELGRLERLYKLEAISKSELDRAETDYSAARAATESQRAKLAQKVIRAPFSGQLGIRKVNVGEYLNPGTPIVTLQALDPVYVDFTLPEQDLAQVATGQTVTVSVDAHGDRRFTGKVSAVEPLIDSQTRNFKVRATFANADAALRPGLFARASVALADSRDVVVIPRTAVSYNPYGNSVYVIQKAEAPAGQAGADAAGGAKAENSAAKAEDGTGEQLVVRRRFVKTGEARGDLVVITEGLKAGEQVATSGLLKLQNDSPVIINNTVQPSASATPTPAES</sequence>
<evidence type="ECO:0000259" key="7">
    <source>
        <dbReference type="Pfam" id="PF25967"/>
    </source>
</evidence>
<protein>
    <submittedName>
        <fullName evidence="8">Efflux transporter periplasmic adaptor subunit</fullName>
    </submittedName>
</protein>
<feature type="domain" description="Multidrug resistance protein MdtA-like barrel-sandwich hybrid" evidence="5">
    <location>
        <begin position="70"/>
        <end position="189"/>
    </location>
</feature>
<dbReference type="AlphaFoldDB" id="A0A2P6ASX9"/>
<reference evidence="9" key="1">
    <citation type="submission" date="2018-02" db="EMBL/GenBank/DDBJ databases">
        <title>Genome sequencing of Solimonas sp. HR-BB.</title>
        <authorList>
            <person name="Lee Y."/>
            <person name="Jeon C.O."/>
        </authorList>
    </citation>
    <scope>NUCLEOTIDE SEQUENCE [LARGE SCALE GENOMIC DNA]</scope>
    <source>
        <strain evidence="9">HR-E</strain>
    </source>
</reference>
<dbReference type="InterPro" id="IPR058627">
    <property type="entry name" value="MdtA-like_C"/>
</dbReference>
<feature type="domain" description="CusB-like beta-barrel" evidence="6">
    <location>
        <begin position="199"/>
        <end position="274"/>
    </location>
</feature>
<dbReference type="InterPro" id="IPR058624">
    <property type="entry name" value="MdtA-like_HH"/>
</dbReference>
<evidence type="ECO:0000313" key="9">
    <source>
        <dbReference type="Proteomes" id="UP000243900"/>
    </source>
</evidence>
<feature type="domain" description="Multidrug resistance protein MdtA-like alpha-helical hairpin" evidence="4">
    <location>
        <begin position="106"/>
        <end position="163"/>
    </location>
</feature>